<gene>
    <name evidence="13" type="ORF">MUB52_21300</name>
</gene>
<keyword evidence="4 9" id="KW-1003">Cell membrane</keyword>
<reference evidence="13 14" key="1">
    <citation type="submission" date="2022-04" db="EMBL/GenBank/DDBJ databases">
        <title>Roseobacter sp. WL0113 is a bacterium isolated from neritic sediment.</title>
        <authorList>
            <person name="Wang L."/>
            <person name="He W."/>
            <person name="Zhang D.-F."/>
        </authorList>
    </citation>
    <scope>NUCLEOTIDE SEQUENCE [LARGE SCALE GENOMIC DNA]</scope>
    <source>
        <strain evidence="13 14">WL0113</strain>
    </source>
</reference>
<evidence type="ECO:0000256" key="8">
    <source>
        <dbReference type="ARBA" id="ARBA00023136"/>
    </source>
</evidence>
<evidence type="ECO:0000259" key="12">
    <source>
        <dbReference type="Pfam" id="PF26002"/>
    </source>
</evidence>
<dbReference type="InterPro" id="IPR010129">
    <property type="entry name" value="T1SS_HlyD"/>
</dbReference>
<evidence type="ECO:0000256" key="9">
    <source>
        <dbReference type="RuleBase" id="RU365093"/>
    </source>
</evidence>
<keyword evidence="6 9" id="KW-0812">Transmembrane</keyword>
<keyword evidence="3 9" id="KW-0813">Transport</keyword>
<dbReference type="Gene3D" id="2.40.30.170">
    <property type="match status" value="1"/>
</dbReference>
<comment type="similarity">
    <text evidence="2 9">Belongs to the membrane fusion protein (MFP) (TC 8.A.1) family.</text>
</comment>
<dbReference type="Gene3D" id="1.10.287.470">
    <property type="entry name" value="Helix hairpin bin"/>
    <property type="match status" value="1"/>
</dbReference>
<feature type="domain" description="AprE-like long alpha-helical hairpin" evidence="11">
    <location>
        <begin position="102"/>
        <end position="286"/>
    </location>
</feature>
<dbReference type="PRINTS" id="PR01490">
    <property type="entry name" value="RTXTOXIND"/>
</dbReference>
<keyword evidence="5 9" id="KW-0997">Cell inner membrane</keyword>
<feature type="coiled-coil region" evidence="10">
    <location>
        <begin position="150"/>
        <end position="184"/>
    </location>
</feature>
<dbReference type="Pfam" id="PF26002">
    <property type="entry name" value="Beta-barrel_AprE"/>
    <property type="match status" value="1"/>
</dbReference>
<evidence type="ECO:0000256" key="4">
    <source>
        <dbReference type="ARBA" id="ARBA00022475"/>
    </source>
</evidence>
<dbReference type="Pfam" id="PF25994">
    <property type="entry name" value="HH_AprE"/>
    <property type="match status" value="1"/>
</dbReference>
<dbReference type="PANTHER" id="PTHR30386:SF26">
    <property type="entry name" value="TRANSPORT PROTEIN COMB"/>
    <property type="match status" value="1"/>
</dbReference>
<evidence type="ECO:0000256" key="10">
    <source>
        <dbReference type="SAM" id="Coils"/>
    </source>
</evidence>
<keyword evidence="7 9" id="KW-1133">Transmembrane helix</keyword>
<evidence type="ECO:0000313" key="14">
    <source>
        <dbReference type="Proteomes" id="UP001208690"/>
    </source>
</evidence>
<keyword evidence="14" id="KW-1185">Reference proteome</keyword>
<organism evidence="13 14">
    <name type="scientific">Roseobacter sinensis</name>
    <dbReference type="NCBI Taxonomy" id="2931391"/>
    <lineage>
        <taxon>Bacteria</taxon>
        <taxon>Pseudomonadati</taxon>
        <taxon>Pseudomonadota</taxon>
        <taxon>Alphaproteobacteria</taxon>
        <taxon>Rhodobacterales</taxon>
        <taxon>Roseobacteraceae</taxon>
        <taxon>Roseobacter</taxon>
    </lineage>
</organism>
<protein>
    <recommendedName>
        <fullName evidence="9">Membrane fusion protein (MFP) family protein</fullName>
    </recommendedName>
</protein>
<accession>A0ABT3BKB1</accession>
<keyword evidence="10" id="KW-0175">Coiled coil</keyword>
<evidence type="ECO:0000256" key="6">
    <source>
        <dbReference type="ARBA" id="ARBA00022692"/>
    </source>
</evidence>
<evidence type="ECO:0000259" key="11">
    <source>
        <dbReference type="Pfam" id="PF25994"/>
    </source>
</evidence>
<dbReference type="InterPro" id="IPR058781">
    <property type="entry name" value="HH_AprE-like"/>
</dbReference>
<comment type="subcellular location">
    <subcellularLocation>
        <location evidence="1 9">Cell inner membrane</location>
        <topology evidence="1 9">Single-pass membrane protein</topology>
    </subcellularLocation>
</comment>
<evidence type="ECO:0000256" key="3">
    <source>
        <dbReference type="ARBA" id="ARBA00022448"/>
    </source>
</evidence>
<evidence type="ECO:0000313" key="13">
    <source>
        <dbReference type="EMBL" id="MCV3273980.1"/>
    </source>
</evidence>
<proteinExistence type="inferred from homology"/>
<evidence type="ECO:0000256" key="5">
    <source>
        <dbReference type="ARBA" id="ARBA00022519"/>
    </source>
</evidence>
<dbReference type="PANTHER" id="PTHR30386">
    <property type="entry name" value="MEMBRANE FUSION SUBUNIT OF EMRAB-TOLC MULTIDRUG EFFLUX PUMP"/>
    <property type="match status" value="1"/>
</dbReference>
<feature type="domain" description="AprE-like beta-barrel" evidence="12">
    <location>
        <begin position="328"/>
        <end position="417"/>
    </location>
</feature>
<comment type="caution">
    <text evidence="13">The sequence shown here is derived from an EMBL/GenBank/DDBJ whole genome shotgun (WGS) entry which is preliminary data.</text>
</comment>
<feature type="transmembrane region" description="Helical" evidence="9">
    <location>
        <begin position="29"/>
        <end position="46"/>
    </location>
</feature>
<evidence type="ECO:0000256" key="1">
    <source>
        <dbReference type="ARBA" id="ARBA00004377"/>
    </source>
</evidence>
<dbReference type="RefSeq" id="WP_263846187.1">
    <property type="nucleotide sequence ID" value="NZ_JALIEB010000024.1"/>
</dbReference>
<dbReference type="Proteomes" id="UP001208690">
    <property type="component" value="Unassembled WGS sequence"/>
</dbReference>
<dbReference type="InterPro" id="IPR058982">
    <property type="entry name" value="Beta-barrel_AprE"/>
</dbReference>
<sequence length="440" mass="47972">MFGNRIEDEFANTITEAEAAMRDRGPWRLLLAVFVGALAFVAWAATHEIEETARATGRVIPSQQVQVVQSLEGGIVRVIAVAEGDIVEPGDVLMQIDDTRFAAERGELREREAAVLSEAARLRAEARFAETVQFDAALRARAPLAVAAEEEVFLSRREQLTRELQVLEAELLQRRGELEEVRAQRARTEGIIAPLRAEIALTEEMFERGLVPQIELLRLQSRLAELSGDLTVGQATEPRLQAAILGAENQIDAARSAYALLARQRLAALQLELAVVQETLRSADDRVTRAQLRAPVRGTINRINATTIGAVVQPGEALVEVVPIDDSLLIEADLGPRDIAFVSPGEPASVKISAYDYLVYGALEGEVVRIGADTISGEDGGEFFRVIVRTQTSHLGTADNPLPITPGMIASVDIQTGERTVLSYLAKPILRAQAEALRER</sequence>
<dbReference type="SUPFAM" id="SSF111369">
    <property type="entry name" value="HlyD-like secretion proteins"/>
    <property type="match status" value="1"/>
</dbReference>
<evidence type="ECO:0000256" key="7">
    <source>
        <dbReference type="ARBA" id="ARBA00022989"/>
    </source>
</evidence>
<name>A0ABT3BKB1_9RHOB</name>
<keyword evidence="8 9" id="KW-0472">Membrane</keyword>
<dbReference type="Gene3D" id="2.40.50.100">
    <property type="match status" value="1"/>
</dbReference>
<dbReference type="EMBL" id="JALIEB010000024">
    <property type="protein sequence ID" value="MCV3273980.1"/>
    <property type="molecule type" value="Genomic_DNA"/>
</dbReference>
<evidence type="ECO:0000256" key="2">
    <source>
        <dbReference type="ARBA" id="ARBA00009477"/>
    </source>
</evidence>
<dbReference type="InterPro" id="IPR050739">
    <property type="entry name" value="MFP"/>
</dbReference>
<dbReference type="NCBIfam" id="TIGR01843">
    <property type="entry name" value="type_I_hlyD"/>
    <property type="match status" value="1"/>
</dbReference>